<feature type="chain" id="PRO_5045221817" description="Secreted protein" evidence="1">
    <location>
        <begin position="27"/>
        <end position="166"/>
    </location>
</feature>
<feature type="signal peptide" evidence="1">
    <location>
        <begin position="1"/>
        <end position="26"/>
    </location>
</feature>
<protein>
    <recommendedName>
        <fullName evidence="4">Secreted protein</fullName>
    </recommendedName>
</protein>
<evidence type="ECO:0000313" key="2">
    <source>
        <dbReference type="EMBL" id="MFD1146478.1"/>
    </source>
</evidence>
<comment type="caution">
    <text evidence="2">The sequence shown here is derived from an EMBL/GenBank/DDBJ whole genome shotgun (WGS) entry which is preliminary data.</text>
</comment>
<dbReference type="Proteomes" id="UP001597168">
    <property type="component" value="Unassembled WGS sequence"/>
</dbReference>
<name>A0ABW3QMZ7_9PSEU</name>
<gene>
    <name evidence="2" type="ORF">ACFQ3T_05010</name>
</gene>
<keyword evidence="3" id="KW-1185">Reference proteome</keyword>
<evidence type="ECO:0008006" key="4">
    <source>
        <dbReference type="Google" id="ProtNLM"/>
    </source>
</evidence>
<dbReference type="EMBL" id="JBHTLK010000013">
    <property type="protein sequence ID" value="MFD1146478.1"/>
    <property type="molecule type" value="Genomic_DNA"/>
</dbReference>
<proteinExistence type="predicted"/>
<accession>A0ABW3QMZ7</accession>
<evidence type="ECO:0000256" key="1">
    <source>
        <dbReference type="SAM" id="SignalP"/>
    </source>
</evidence>
<organism evidence="2 3">
    <name type="scientific">Saccharothrix hoggarensis</name>
    <dbReference type="NCBI Taxonomy" id="913853"/>
    <lineage>
        <taxon>Bacteria</taxon>
        <taxon>Bacillati</taxon>
        <taxon>Actinomycetota</taxon>
        <taxon>Actinomycetes</taxon>
        <taxon>Pseudonocardiales</taxon>
        <taxon>Pseudonocardiaceae</taxon>
        <taxon>Saccharothrix</taxon>
    </lineage>
</organism>
<evidence type="ECO:0000313" key="3">
    <source>
        <dbReference type="Proteomes" id="UP001597168"/>
    </source>
</evidence>
<sequence length="166" mass="17936">MYRTGTVLAAVAALVIVSTTASVAQADPLHTTGLDAVTEQTITLDTRSVTAAEPADDADSGDEVTAQGRYGSTFPRDSDGHVPEYFGSYTGCSDGVIGRATYTRSGGVTKWTIRYDTCEMRRLGAGDNDWTRLKAHERAHTRGWGHWEAPQSDNPAYYPKVRICGC</sequence>
<keyword evidence="1" id="KW-0732">Signal</keyword>
<dbReference type="RefSeq" id="WP_380720294.1">
    <property type="nucleotide sequence ID" value="NZ_JBHTLK010000013.1"/>
</dbReference>
<reference evidence="3" key="1">
    <citation type="journal article" date="2019" name="Int. J. Syst. Evol. Microbiol.">
        <title>The Global Catalogue of Microorganisms (GCM) 10K type strain sequencing project: providing services to taxonomists for standard genome sequencing and annotation.</title>
        <authorList>
            <consortium name="The Broad Institute Genomics Platform"/>
            <consortium name="The Broad Institute Genome Sequencing Center for Infectious Disease"/>
            <person name="Wu L."/>
            <person name="Ma J."/>
        </authorList>
    </citation>
    <scope>NUCLEOTIDE SEQUENCE [LARGE SCALE GENOMIC DNA]</scope>
    <source>
        <strain evidence="3">CCUG 60214</strain>
    </source>
</reference>